<dbReference type="Proteomes" id="UP000624041">
    <property type="component" value="Unassembled WGS sequence"/>
</dbReference>
<organism evidence="1 2">
    <name type="scientific">Oceanobacillus indicireducens</name>
    <dbReference type="NCBI Taxonomy" id="1004261"/>
    <lineage>
        <taxon>Bacteria</taxon>
        <taxon>Bacillati</taxon>
        <taxon>Bacillota</taxon>
        <taxon>Bacilli</taxon>
        <taxon>Bacillales</taxon>
        <taxon>Bacillaceae</taxon>
        <taxon>Oceanobacillus</taxon>
    </lineage>
</organism>
<dbReference type="NCBIfam" id="TIGR02126">
    <property type="entry name" value="phgtail_TP901_1"/>
    <property type="match status" value="1"/>
</dbReference>
<dbReference type="AlphaFoldDB" id="A0A917Y2Y2"/>
<sequence length="182" mass="20147">MADNNKARQGMLEGKDKILLFRRLKDSDKEAAKLAFQTEHTFKLERETDAIPTKDGTIVKLGDLEGEVTGIEAVQAKDDPVATMLQGSVLDGEKLELWEVTVDEDLEDDGKFPAMYAQGYLTNWEASAPTEDESTYSGDFKIELVPQFGFATLTEEQQTAIQYAFRDTVPENDGGGDDETPS</sequence>
<keyword evidence="2" id="KW-1185">Reference proteome</keyword>
<evidence type="ECO:0000313" key="1">
    <source>
        <dbReference type="EMBL" id="GGN64246.1"/>
    </source>
</evidence>
<dbReference type="PRINTS" id="PR01998">
    <property type="entry name" value="MTP2STAPHYLO"/>
</dbReference>
<comment type="caution">
    <text evidence="1">The sequence shown here is derived from an EMBL/GenBank/DDBJ whole genome shotgun (WGS) entry which is preliminary data.</text>
</comment>
<evidence type="ECO:0000313" key="2">
    <source>
        <dbReference type="Proteomes" id="UP000624041"/>
    </source>
</evidence>
<dbReference type="PRINTS" id="PR01997">
    <property type="entry name" value="MTP2FAMILY"/>
</dbReference>
<dbReference type="InterPro" id="IPR022345">
    <property type="entry name" value="Phage_69_Orf23_MTP"/>
</dbReference>
<gene>
    <name evidence="1" type="ORF">GCM10007971_31960</name>
</gene>
<name>A0A917Y2Y2_9BACI</name>
<dbReference type="Pfam" id="PF06199">
    <property type="entry name" value="Phage_tail_2"/>
    <property type="match status" value="1"/>
</dbReference>
<reference evidence="1" key="1">
    <citation type="journal article" date="2014" name="Int. J. Syst. Evol. Microbiol.">
        <title>Complete genome sequence of Corynebacterium casei LMG S-19264T (=DSM 44701T), isolated from a smear-ripened cheese.</title>
        <authorList>
            <consortium name="US DOE Joint Genome Institute (JGI-PGF)"/>
            <person name="Walter F."/>
            <person name="Albersmeier A."/>
            <person name="Kalinowski J."/>
            <person name="Ruckert C."/>
        </authorList>
    </citation>
    <scope>NUCLEOTIDE SEQUENCE</scope>
    <source>
        <strain evidence="1">JCM 17251</strain>
    </source>
</reference>
<dbReference type="RefSeq" id="WP_188858800.1">
    <property type="nucleotide sequence ID" value="NZ_BMOS01000031.1"/>
</dbReference>
<dbReference type="InterPro" id="IPR011855">
    <property type="entry name" value="Phgtail_TP901_1"/>
</dbReference>
<accession>A0A917Y2Y2</accession>
<dbReference type="EMBL" id="BMOS01000031">
    <property type="protein sequence ID" value="GGN64246.1"/>
    <property type="molecule type" value="Genomic_DNA"/>
</dbReference>
<proteinExistence type="predicted"/>
<protein>
    <submittedName>
        <fullName evidence="1">Structural protein - phage associated</fullName>
    </submittedName>
</protein>
<reference evidence="1" key="2">
    <citation type="submission" date="2020-09" db="EMBL/GenBank/DDBJ databases">
        <authorList>
            <person name="Sun Q."/>
            <person name="Ohkuma M."/>
        </authorList>
    </citation>
    <scope>NUCLEOTIDE SEQUENCE</scope>
    <source>
        <strain evidence="1">JCM 17251</strain>
    </source>
</reference>